<keyword evidence="2 5" id="KW-0812">Transmembrane</keyword>
<dbReference type="GO" id="GO:0016020">
    <property type="term" value="C:membrane"/>
    <property type="evidence" value="ECO:0007669"/>
    <property type="project" value="UniProtKB-SubCell"/>
</dbReference>
<evidence type="ECO:0000313" key="7">
    <source>
        <dbReference type="Proteomes" id="UP000254487"/>
    </source>
</evidence>
<dbReference type="STRING" id="1218098.GCA_001598715_01345"/>
<gene>
    <name evidence="6" type="ORF">NCTC10313_02523</name>
</gene>
<name>A0A377ZD16_KLEPO</name>
<dbReference type="Proteomes" id="UP000254487">
    <property type="component" value="Unassembled WGS sequence"/>
</dbReference>
<evidence type="ECO:0000256" key="5">
    <source>
        <dbReference type="SAM" id="Phobius"/>
    </source>
</evidence>
<keyword evidence="4 5" id="KW-0472">Membrane</keyword>
<dbReference type="AlphaFoldDB" id="A0A377ZD16"/>
<evidence type="ECO:0000256" key="3">
    <source>
        <dbReference type="ARBA" id="ARBA00022989"/>
    </source>
</evidence>
<accession>A0A377ZD16</accession>
<organism evidence="6 7">
    <name type="scientific">Klebsiella pneumoniae subsp. ozaenae</name>
    <dbReference type="NCBI Taxonomy" id="574"/>
    <lineage>
        <taxon>Bacteria</taxon>
        <taxon>Pseudomonadati</taxon>
        <taxon>Pseudomonadota</taxon>
        <taxon>Gammaproteobacteria</taxon>
        <taxon>Enterobacterales</taxon>
        <taxon>Enterobacteriaceae</taxon>
        <taxon>Klebsiella/Raoultella group</taxon>
        <taxon>Klebsiella</taxon>
        <taxon>Klebsiella pneumoniae complex</taxon>
    </lineage>
</organism>
<protein>
    <submittedName>
        <fullName evidence="6">VirB6</fullName>
    </submittedName>
</protein>
<dbReference type="EMBL" id="UGLW01000003">
    <property type="protein sequence ID" value="STU66178.1"/>
    <property type="molecule type" value="Genomic_DNA"/>
</dbReference>
<evidence type="ECO:0000256" key="1">
    <source>
        <dbReference type="ARBA" id="ARBA00004141"/>
    </source>
</evidence>
<evidence type="ECO:0000256" key="4">
    <source>
        <dbReference type="ARBA" id="ARBA00023136"/>
    </source>
</evidence>
<feature type="transmembrane region" description="Helical" evidence="5">
    <location>
        <begin position="136"/>
        <end position="159"/>
    </location>
</feature>
<reference evidence="6 7" key="1">
    <citation type="submission" date="2018-06" db="EMBL/GenBank/DDBJ databases">
        <authorList>
            <consortium name="Pathogen Informatics"/>
            <person name="Doyle S."/>
        </authorList>
    </citation>
    <scope>NUCLEOTIDE SEQUENCE [LARGE SCALE GENOMIC DNA]</scope>
    <source>
        <strain evidence="6 7">NCTC10313</strain>
    </source>
</reference>
<evidence type="ECO:0000313" key="6">
    <source>
        <dbReference type="EMBL" id="STU66178.1"/>
    </source>
</evidence>
<dbReference type="InterPro" id="IPR007688">
    <property type="entry name" value="Conjugal_tfr_TrbL/VirB6"/>
</dbReference>
<sequence length="161" mass="17803">MSGGLFVGVEKYLIGGITDATKRLMMSYSSMMMGLAAASATIYIMWRGYQTLAGKLSTPMEDTMWDIMRMAIILSFVANLGGYLDGVIDAINGIKEGFSGSDNIWQLLDTLWNKAKVLGKTLHDMDNSTYVKDEGMTAQFCVWLGIFALMILAALFQWLPK</sequence>
<proteinExistence type="predicted"/>
<dbReference type="Pfam" id="PF04610">
    <property type="entry name" value="TrbL"/>
    <property type="match status" value="1"/>
</dbReference>
<comment type="subcellular location">
    <subcellularLocation>
        <location evidence="1">Membrane</location>
        <topology evidence="1">Multi-pass membrane protein</topology>
    </subcellularLocation>
</comment>
<dbReference type="GO" id="GO:0030255">
    <property type="term" value="P:protein secretion by the type IV secretion system"/>
    <property type="evidence" value="ECO:0007669"/>
    <property type="project" value="InterPro"/>
</dbReference>
<evidence type="ECO:0000256" key="2">
    <source>
        <dbReference type="ARBA" id="ARBA00022692"/>
    </source>
</evidence>
<keyword evidence="3 5" id="KW-1133">Transmembrane helix</keyword>
<feature type="transmembrane region" description="Helical" evidence="5">
    <location>
        <begin position="28"/>
        <end position="46"/>
    </location>
</feature>